<dbReference type="Gene3D" id="2.30.40.10">
    <property type="entry name" value="Urease, subunit C, domain 1"/>
    <property type="match status" value="1"/>
</dbReference>
<protein>
    <submittedName>
        <fullName evidence="2">Amidohydrolase family protein</fullName>
    </submittedName>
</protein>
<accession>A0ABY9T985</accession>
<dbReference type="EMBL" id="CP134050">
    <property type="protein sequence ID" value="WNC16444.1"/>
    <property type="molecule type" value="Genomic_DNA"/>
</dbReference>
<dbReference type="Gene3D" id="3.20.20.140">
    <property type="entry name" value="Metal-dependent hydrolases"/>
    <property type="match status" value="1"/>
</dbReference>
<dbReference type="NCBIfam" id="NF005312">
    <property type="entry name" value="PRK06846.1"/>
    <property type="match status" value="1"/>
</dbReference>
<dbReference type="InterPro" id="IPR052349">
    <property type="entry name" value="Metallo-hydrolase_Enzymes"/>
</dbReference>
<dbReference type="RefSeq" id="WP_310771112.1">
    <property type="nucleotide sequence ID" value="NZ_CP134050.1"/>
</dbReference>
<dbReference type="CDD" id="cd01293">
    <property type="entry name" value="Bact_CD"/>
    <property type="match status" value="1"/>
</dbReference>
<dbReference type="Proteomes" id="UP001256827">
    <property type="component" value="Chromosome"/>
</dbReference>
<dbReference type="SUPFAM" id="SSF51338">
    <property type="entry name" value="Composite domain of metallo-dependent hydrolases"/>
    <property type="match status" value="1"/>
</dbReference>
<evidence type="ECO:0000313" key="2">
    <source>
        <dbReference type="EMBL" id="WNC16444.1"/>
    </source>
</evidence>
<dbReference type="InterPro" id="IPR013108">
    <property type="entry name" value="Amidohydro_3"/>
</dbReference>
<dbReference type="SUPFAM" id="SSF51556">
    <property type="entry name" value="Metallo-dependent hydrolases"/>
    <property type="match status" value="1"/>
</dbReference>
<sequence length="407" mass="44639">MVTSYWITNVRLESGYRKEQDKIVATQTEIAHLLIADGRIAQIEYGTEPPRTDLPKQDAAGLLALPSFRDMHIHIDKTYYGGPWKAVTPIKTILDRLAEEAQLMTQLLPTAQERAEKMLALLLSAGTTHVRTHCNIDPYIGLKNLEATLMAIETFRGKMSCEIVAFPQQGLLRSNQVENIRQALKMGATYVGGVDPATVDQNIEKSLATVFELAVEADAPIDLHLHDPDYLGIFTFKRLARMTEEAGWKGRVTISHANSLADISLAEAGEVAEMLAEQGISITSTVPVVKPTIPIPLLREKGVAVSLGDDSITDHWSPFGQGDSLEKAGRLAERFRMQDERSLSQALGFITGGKTPLDKEGSRQWPNVGDEADIVFLHAASAGEAVARRSKRQAVMFKGNVVHGSLH</sequence>
<dbReference type="Pfam" id="PF07969">
    <property type="entry name" value="Amidohydro_3"/>
    <property type="match status" value="1"/>
</dbReference>
<dbReference type="PANTHER" id="PTHR32027:SF9">
    <property type="entry name" value="BLL3847 PROTEIN"/>
    <property type="match status" value="1"/>
</dbReference>
<evidence type="ECO:0000313" key="3">
    <source>
        <dbReference type="Proteomes" id="UP001256827"/>
    </source>
</evidence>
<proteinExistence type="predicted"/>
<keyword evidence="3" id="KW-1185">Reference proteome</keyword>
<feature type="domain" description="Amidohydrolase 3" evidence="1">
    <location>
        <begin position="58"/>
        <end position="403"/>
    </location>
</feature>
<organism evidence="2 3">
    <name type="scientific">Brevibacillus brevis</name>
    <name type="common">Bacillus brevis</name>
    <dbReference type="NCBI Taxonomy" id="1393"/>
    <lineage>
        <taxon>Bacteria</taxon>
        <taxon>Bacillati</taxon>
        <taxon>Bacillota</taxon>
        <taxon>Bacilli</taxon>
        <taxon>Bacillales</taxon>
        <taxon>Paenibacillaceae</taxon>
        <taxon>Brevibacillus</taxon>
    </lineage>
</organism>
<evidence type="ECO:0000259" key="1">
    <source>
        <dbReference type="Pfam" id="PF07969"/>
    </source>
</evidence>
<gene>
    <name evidence="2" type="ORF">RGB73_09040</name>
</gene>
<name>A0ABY9T985_BREBE</name>
<reference evidence="2 3" key="1">
    <citation type="submission" date="2023-09" db="EMBL/GenBank/DDBJ databases">
        <title>Complete Genome and Methylome dissection of Bacillus brevis NEB573 original source of BbsI restriction endonuclease.</title>
        <authorList>
            <person name="Fomenkov A."/>
            <person name="Roberts R.D."/>
        </authorList>
    </citation>
    <scope>NUCLEOTIDE SEQUENCE [LARGE SCALE GENOMIC DNA]</scope>
    <source>
        <strain evidence="2 3">NEB573</strain>
    </source>
</reference>
<dbReference type="PANTHER" id="PTHR32027">
    <property type="entry name" value="CYTOSINE DEAMINASE"/>
    <property type="match status" value="1"/>
</dbReference>
<dbReference type="InterPro" id="IPR011059">
    <property type="entry name" value="Metal-dep_hydrolase_composite"/>
</dbReference>
<dbReference type="InterPro" id="IPR032466">
    <property type="entry name" value="Metal_Hydrolase"/>
</dbReference>